<organism evidence="2 3">
    <name type="scientific">Pacificibacter maritimus</name>
    <dbReference type="NCBI Taxonomy" id="762213"/>
    <lineage>
        <taxon>Bacteria</taxon>
        <taxon>Pseudomonadati</taxon>
        <taxon>Pseudomonadota</taxon>
        <taxon>Alphaproteobacteria</taxon>
        <taxon>Rhodobacterales</taxon>
        <taxon>Roseobacteraceae</taxon>
        <taxon>Pacificibacter</taxon>
    </lineage>
</organism>
<proteinExistence type="predicted"/>
<evidence type="ECO:0000313" key="3">
    <source>
        <dbReference type="Proteomes" id="UP000269689"/>
    </source>
</evidence>
<comment type="caution">
    <text evidence="2">The sequence shown here is derived from an EMBL/GenBank/DDBJ whole genome shotgun (WGS) entry which is preliminary data.</text>
</comment>
<name>A0A3N4USL8_9RHOB</name>
<dbReference type="RefSeq" id="WP_123791886.1">
    <property type="nucleotide sequence ID" value="NZ_RKQK01000001.1"/>
</dbReference>
<evidence type="ECO:0000313" key="2">
    <source>
        <dbReference type="EMBL" id="RPE71695.1"/>
    </source>
</evidence>
<protein>
    <submittedName>
        <fullName evidence="2">Uncharacterized protein</fullName>
    </submittedName>
</protein>
<feature type="region of interest" description="Disordered" evidence="1">
    <location>
        <begin position="1"/>
        <end position="47"/>
    </location>
</feature>
<evidence type="ECO:0000256" key="1">
    <source>
        <dbReference type="SAM" id="MobiDB-lite"/>
    </source>
</evidence>
<keyword evidence="3" id="KW-1185">Reference proteome</keyword>
<dbReference type="AlphaFoldDB" id="A0A3N4USL8"/>
<dbReference type="Proteomes" id="UP000269689">
    <property type="component" value="Unassembled WGS sequence"/>
</dbReference>
<dbReference type="EMBL" id="RKQK01000001">
    <property type="protein sequence ID" value="RPE71695.1"/>
    <property type="molecule type" value="Genomic_DNA"/>
</dbReference>
<reference evidence="2 3" key="1">
    <citation type="submission" date="2018-11" db="EMBL/GenBank/DDBJ databases">
        <title>Genomic Encyclopedia of Type Strains, Phase IV (KMG-IV): sequencing the most valuable type-strain genomes for metagenomic binning, comparative biology and taxonomic classification.</title>
        <authorList>
            <person name="Goeker M."/>
        </authorList>
    </citation>
    <scope>NUCLEOTIDE SEQUENCE [LARGE SCALE GENOMIC DNA]</scope>
    <source>
        <strain evidence="2 3">DSM 104731</strain>
    </source>
</reference>
<gene>
    <name evidence="2" type="ORF">EDD53_0821</name>
</gene>
<sequence length="187" mass="20553">MQISNAYSEAAQSASYRASPRHDAGPAENASATRSAPPVDVTTGKADKTSASNAIFQKYDLTNISPRDVDAMAKELRDSGFDDVGFILGLETRGEKWRSHMMQSLNDAGYEFDPSYDPTARTDVIAGLKEQVQTSQRFGDPTEFLSEQLSKMERLNAQAHPQTATSGPSPEMAQTLMLFQAQRIWVE</sequence>
<feature type="compositionally biased region" description="Polar residues" evidence="1">
    <location>
        <begin position="1"/>
        <end position="16"/>
    </location>
</feature>
<dbReference type="OrthoDB" id="7868615at2"/>
<accession>A0A3N4USL8</accession>